<keyword evidence="1" id="KW-0597">Phosphoprotein</keyword>
<comment type="caution">
    <text evidence="3">The sequence shown here is derived from an EMBL/GenBank/DDBJ whole genome shotgun (WGS) entry which is preliminary data.</text>
</comment>
<evidence type="ECO:0000313" key="4">
    <source>
        <dbReference type="Proteomes" id="UP000543364"/>
    </source>
</evidence>
<dbReference type="InterPro" id="IPR036179">
    <property type="entry name" value="Ig-like_dom_sf"/>
</dbReference>
<dbReference type="SUPFAM" id="SSF48726">
    <property type="entry name" value="Immunoglobulin"/>
    <property type="match status" value="1"/>
</dbReference>
<protein>
    <submittedName>
        <fullName evidence="3">ICAM5 protein</fullName>
    </submittedName>
</protein>
<keyword evidence="4" id="KW-1185">Reference proteome</keyword>
<dbReference type="EMBL" id="VZRE01006323">
    <property type="protein sequence ID" value="NWU10243.1"/>
    <property type="molecule type" value="Genomic_DNA"/>
</dbReference>
<dbReference type="FunFam" id="2.60.40.10:FF:002232">
    <property type="entry name" value="Intercellular adhesion molecule 3"/>
    <property type="match status" value="1"/>
</dbReference>
<dbReference type="Proteomes" id="UP000543364">
    <property type="component" value="Unassembled WGS sequence"/>
</dbReference>
<name>A0A7K5U0T8_CEPOR</name>
<gene>
    <name evidence="3" type="primary">Icam5</name>
    <name evidence="3" type="ORF">CEPORN_R15536</name>
</gene>
<dbReference type="InterPro" id="IPR003598">
    <property type="entry name" value="Ig_sub2"/>
</dbReference>
<dbReference type="Pfam" id="PF13895">
    <property type="entry name" value="Ig_2"/>
    <property type="match status" value="1"/>
</dbReference>
<evidence type="ECO:0000256" key="1">
    <source>
        <dbReference type="ARBA" id="ARBA00022553"/>
    </source>
</evidence>
<proteinExistence type="predicted"/>
<accession>A0A7K5U0T8</accession>
<dbReference type="SMART" id="SM00408">
    <property type="entry name" value="IGc2"/>
    <property type="match status" value="1"/>
</dbReference>
<dbReference type="Gene3D" id="2.60.40.10">
    <property type="entry name" value="Immunoglobulins"/>
    <property type="match status" value="1"/>
</dbReference>
<dbReference type="AlphaFoldDB" id="A0A7K5U0T8"/>
<dbReference type="InterPro" id="IPR013783">
    <property type="entry name" value="Ig-like_fold"/>
</dbReference>
<feature type="non-terminal residue" evidence="3">
    <location>
        <position position="114"/>
    </location>
</feature>
<dbReference type="GO" id="GO:0005886">
    <property type="term" value="C:plasma membrane"/>
    <property type="evidence" value="ECO:0007669"/>
    <property type="project" value="TreeGrafter"/>
</dbReference>
<reference evidence="3 4" key="1">
    <citation type="submission" date="2019-09" db="EMBL/GenBank/DDBJ databases">
        <title>Bird 10,000 Genomes (B10K) Project - Family phase.</title>
        <authorList>
            <person name="Zhang G."/>
        </authorList>
    </citation>
    <scope>NUCLEOTIDE SEQUENCE [LARGE SCALE GENOMIC DNA]</scope>
    <source>
        <strain evidence="3">B10K-DU-001-01</strain>
        <tissue evidence="3">Muscle</tissue>
    </source>
</reference>
<dbReference type="InterPro" id="IPR007110">
    <property type="entry name" value="Ig-like_dom"/>
</dbReference>
<feature type="non-terminal residue" evidence="3">
    <location>
        <position position="1"/>
    </location>
</feature>
<dbReference type="PROSITE" id="PS50835">
    <property type="entry name" value="IG_LIKE"/>
    <property type="match status" value="1"/>
</dbReference>
<dbReference type="InterPro" id="IPR047012">
    <property type="entry name" value="ICAM_VCAM"/>
</dbReference>
<evidence type="ECO:0000259" key="2">
    <source>
        <dbReference type="PROSITE" id="PS50835"/>
    </source>
</evidence>
<dbReference type="GO" id="GO:0005178">
    <property type="term" value="F:integrin binding"/>
    <property type="evidence" value="ECO:0007669"/>
    <property type="project" value="InterPro"/>
</dbReference>
<dbReference type="PANTHER" id="PTHR13771">
    <property type="entry name" value="INTERCELLULAR ADHESION MOLECULE"/>
    <property type="match status" value="1"/>
</dbReference>
<dbReference type="PANTHER" id="PTHR13771:SF9">
    <property type="entry name" value="INTERCELLULAR ADHESION MOLECULE 5"/>
    <property type="match status" value="1"/>
</dbReference>
<organism evidence="3 4">
    <name type="scientific">Cephalopterus ornatus</name>
    <name type="common">Amazonian umbrellabird</name>
    <dbReference type="NCBI Taxonomy" id="114276"/>
    <lineage>
        <taxon>Eukaryota</taxon>
        <taxon>Metazoa</taxon>
        <taxon>Chordata</taxon>
        <taxon>Craniata</taxon>
        <taxon>Vertebrata</taxon>
        <taxon>Euteleostomi</taxon>
        <taxon>Archelosauria</taxon>
        <taxon>Archosauria</taxon>
        <taxon>Dinosauria</taxon>
        <taxon>Saurischia</taxon>
        <taxon>Theropoda</taxon>
        <taxon>Coelurosauria</taxon>
        <taxon>Aves</taxon>
        <taxon>Neognathae</taxon>
        <taxon>Neoaves</taxon>
        <taxon>Telluraves</taxon>
        <taxon>Australaves</taxon>
        <taxon>Passeriformes</taxon>
        <taxon>Cotingidae</taxon>
        <taxon>Cephalopterus</taxon>
    </lineage>
</organism>
<sequence>PALPAVRPRLDDAGCPAEQNWTEGQEETLRCRARGNPRPQVSCARDGRSFPAGIPQPITRGHAGTYRCRASNALGEDERSVTVRVHGERGLGGPRGCCWPLGWVSGVFGLLEVL</sequence>
<evidence type="ECO:0000313" key="3">
    <source>
        <dbReference type="EMBL" id="NWU10243.1"/>
    </source>
</evidence>
<dbReference type="GO" id="GO:0007155">
    <property type="term" value="P:cell adhesion"/>
    <property type="evidence" value="ECO:0007669"/>
    <property type="project" value="InterPro"/>
</dbReference>
<feature type="domain" description="Ig-like" evidence="2">
    <location>
        <begin position="4"/>
        <end position="82"/>
    </location>
</feature>